<evidence type="ECO:0000313" key="1">
    <source>
        <dbReference type="EMBL" id="ANG65675.1"/>
    </source>
</evidence>
<reference evidence="1" key="1">
    <citation type="submission" date="2016-03" db="EMBL/GenBank/DDBJ databases">
        <title>Improved glycerol to ethanol conversion by E. coli using a metagenomic fragment isolated from an anaerobic reactor.</title>
        <authorList>
            <person name="Loaces I."/>
            <person name="Rodriguez C."/>
            <person name="Amarelle V."/>
            <person name="Fabiano E."/>
            <person name="Noya F."/>
        </authorList>
    </citation>
    <scope>NUCLEOTIDE SEQUENCE</scope>
</reference>
<organism evidence="1">
    <name type="scientific">uncultured bacterium G1</name>
    <dbReference type="NCBI Taxonomy" id="1821258"/>
    <lineage>
        <taxon>Bacteria</taxon>
        <taxon>environmental samples</taxon>
    </lineage>
</organism>
<sequence>MNVKRKIVELYNDANYQALSAFYNKTTVLNVFGIERSENRHSSFLRWLMDSRSNHGLGNEPMKKLLRLYALAMPPEENVPLQNLLLVGDYDIVFSDYPTTEKSIDRRVTKKGRFDIWARMVLTDRQNNTLKAALVVENKIYSKEGADQTEDYHQFLYEHLDEDEFPIELYLNPETTDGPDCHSFKHITYQQLLETVLEPLQHIVVEPFSKTVISDYIRNLGKPATGEDGKDFTVLATSEKEKKSLKTLFDKFEPLFWPALVAGNLEQVSKSLKKENALPLIALLGKAGLISNIPTKASVSECRNLLAQMDSRELLESLWNDNEDIFTAIIPLITQQSWPIDLTCIKKASRRVLHRR</sequence>
<dbReference type="Pfam" id="PF14281">
    <property type="entry name" value="PDDEXK_4"/>
    <property type="match status" value="1"/>
</dbReference>
<name>A0A173DXM6_9BACT</name>
<dbReference type="InterPro" id="IPR029470">
    <property type="entry name" value="PDDEXK_4"/>
</dbReference>
<protein>
    <submittedName>
        <fullName evidence="1">Uncharacterized protein</fullName>
    </submittedName>
</protein>
<gene>
    <name evidence="1" type="primary">G1_33</name>
</gene>
<proteinExistence type="predicted"/>
<dbReference type="AlphaFoldDB" id="A0A173DXM6"/>
<accession>A0A173DXM6</accession>
<dbReference type="EMBL" id="KU952095">
    <property type="protein sequence ID" value="ANG65675.1"/>
    <property type="molecule type" value="Genomic_DNA"/>
</dbReference>